<reference evidence="1 2" key="1">
    <citation type="journal article" date="2019" name="Microbiol. Resour. Announc.">
        <title>Complete Genome Sequence of Halomonas sulfidaeris Strain Esulfide1 Isolated from a Metal Sulfide Rock at a Depth of 2,200 Meters, Obtained Using Nanopore Sequencing.</title>
        <authorList>
            <person name="Saito M."/>
            <person name="Nishigata A."/>
            <person name="Galipon J."/>
            <person name="Arakawa K."/>
        </authorList>
    </citation>
    <scope>NUCLEOTIDE SEQUENCE [LARGE SCALE GENOMIC DNA]</scope>
    <source>
        <strain evidence="1 2">ATCC BAA-803</strain>
    </source>
</reference>
<dbReference type="Proteomes" id="UP000320231">
    <property type="component" value="Chromosome"/>
</dbReference>
<gene>
    <name evidence="1" type="ORF">HSBAA_52530</name>
</gene>
<dbReference type="EMBL" id="AP019514">
    <property type="protein sequence ID" value="BBI63947.1"/>
    <property type="molecule type" value="Genomic_DNA"/>
</dbReference>
<organism evidence="1 2">
    <name type="scientific">Vreelandella sulfidaeris</name>
    <dbReference type="NCBI Taxonomy" id="115553"/>
    <lineage>
        <taxon>Bacteria</taxon>
        <taxon>Pseudomonadati</taxon>
        <taxon>Pseudomonadota</taxon>
        <taxon>Gammaproteobacteria</taxon>
        <taxon>Oceanospirillales</taxon>
        <taxon>Halomonadaceae</taxon>
        <taxon>Vreelandella</taxon>
    </lineage>
</organism>
<sequence length="111" mass="12273">MPPNRDNLSALVEFIGNRPIIGWKLEPRISALNALLSKQLGFSLPNAQIDVAKLHQRRLRRLHPEIDAPSSFAQALTCWKVPALGMQSVLGEATASALLYMRLQRTMAEAA</sequence>
<accession>A0A455UE89</accession>
<evidence type="ECO:0000313" key="2">
    <source>
        <dbReference type="Proteomes" id="UP000320231"/>
    </source>
</evidence>
<name>A0A455UE89_9GAMM</name>
<evidence type="ECO:0008006" key="3">
    <source>
        <dbReference type="Google" id="ProtNLM"/>
    </source>
</evidence>
<proteinExistence type="predicted"/>
<protein>
    <recommendedName>
        <fullName evidence="3">DNA polymerase III subunit epsilon</fullName>
    </recommendedName>
</protein>
<evidence type="ECO:0000313" key="1">
    <source>
        <dbReference type="EMBL" id="BBI63947.1"/>
    </source>
</evidence>
<dbReference type="KEGG" id="hsr:HSBAA_52530"/>
<dbReference type="AlphaFoldDB" id="A0A455UE89"/>